<protein>
    <submittedName>
        <fullName evidence="7">Ca2+-binding RTX toxin-like protein</fullName>
    </submittedName>
</protein>
<dbReference type="Pfam" id="PF08548">
    <property type="entry name" value="Peptidase_M10_C"/>
    <property type="match status" value="1"/>
</dbReference>
<dbReference type="RefSeq" id="WP_209606898.1">
    <property type="nucleotide sequence ID" value="NZ_JAGILA010000011.1"/>
</dbReference>
<name>A0ABS4R8M9_9HYPH</name>
<evidence type="ECO:0000259" key="6">
    <source>
        <dbReference type="Pfam" id="PF08548"/>
    </source>
</evidence>
<evidence type="ECO:0000256" key="1">
    <source>
        <dbReference type="ARBA" id="ARBA00001913"/>
    </source>
</evidence>
<dbReference type="InterPro" id="IPR001343">
    <property type="entry name" value="Hemolysn_Ca-bd"/>
</dbReference>
<evidence type="ECO:0000256" key="4">
    <source>
        <dbReference type="ARBA" id="ARBA00022737"/>
    </source>
</evidence>
<keyword evidence="4" id="KW-0677">Repeat</keyword>
<evidence type="ECO:0000256" key="3">
    <source>
        <dbReference type="ARBA" id="ARBA00022525"/>
    </source>
</evidence>
<reference evidence="7 8" key="1">
    <citation type="submission" date="2021-03" db="EMBL/GenBank/DDBJ databases">
        <title>Genomic Encyclopedia of Type Strains, Phase IV (KMG-IV): sequencing the most valuable type-strain genomes for metagenomic binning, comparative biology and taxonomic classification.</title>
        <authorList>
            <person name="Goeker M."/>
        </authorList>
    </citation>
    <scope>NUCLEOTIDE SEQUENCE [LARGE SCALE GENOMIC DNA]</scope>
    <source>
        <strain evidence="7 8">DSM 13372</strain>
    </source>
</reference>
<dbReference type="PANTHER" id="PTHR38340:SF1">
    <property type="entry name" value="S-LAYER PROTEIN"/>
    <property type="match status" value="1"/>
</dbReference>
<dbReference type="EMBL" id="JAGILA010000011">
    <property type="protein sequence ID" value="MBP2239244.1"/>
    <property type="molecule type" value="Genomic_DNA"/>
</dbReference>
<accession>A0ABS4R8M9</accession>
<dbReference type="PANTHER" id="PTHR38340">
    <property type="entry name" value="S-LAYER PROTEIN"/>
    <property type="match status" value="1"/>
</dbReference>
<evidence type="ECO:0000256" key="2">
    <source>
        <dbReference type="ARBA" id="ARBA00004613"/>
    </source>
</evidence>
<keyword evidence="8" id="KW-1185">Reference proteome</keyword>
<dbReference type="InterPro" id="IPR018511">
    <property type="entry name" value="Hemolysin-typ_Ca-bd_CS"/>
</dbReference>
<dbReference type="PROSITE" id="PS00330">
    <property type="entry name" value="HEMOLYSIN_CALCIUM"/>
    <property type="match status" value="5"/>
</dbReference>
<comment type="caution">
    <text evidence="7">The sequence shown here is derived from an EMBL/GenBank/DDBJ whole genome shotgun (WGS) entry which is preliminary data.</text>
</comment>
<dbReference type="SUPFAM" id="SSF51120">
    <property type="entry name" value="beta-Roll"/>
    <property type="match status" value="2"/>
</dbReference>
<evidence type="ECO:0000313" key="8">
    <source>
        <dbReference type="Proteomes" id="UP000730739"/>
    </source>
</evidence>
<proteinExistence type="predicted"/>
<comment type="subcellular location">
    <subcellularLocation>
        <location evidence="2">Secreted</location>
    </subcellularLocation>
</comment>
<dbReference type="Pfam" id="PF00353">
    <property type="entry name" value="HemolysinCabind"/>
    <property type="match status" value="2"/>
</dbReference>
<keyword evidence="3" id="KW-0964">Secreted</keyword>
<dbReference type="InterPro" id="IPR013858">
    <property type="entry name" value="Peptidase_M10B_C"/>
</dbReference>
<organism evidence="7 8">
    <name type="scientific">Sinorhizobium kostiense</name>
    <dbReference type="NCBI Taxonomy" id="76747"/>
    <lineage>
        <taxon>Bacteria</taxon>
        <taxon>Pseudomonadati</taxon>
        <taxon>Pseudomonadota</taxon>
        <taxon>Alphaproteobacteria</taxon>
        <taxon>Hyphomicrobiales</taxon>
        <taxon>Rhizobiaceae</taxon>
        <taxon>Sinorhizobium/Ensifer group</taxon>
        <taxon>Sinorhizobium</taxon>
    </lineage>
</organism>
<evidence type="ECO:0000313" key="7">
    <source>
        <dbReference type="EMBL" id="MBP2239244.1"/>
    </source>
</evidence>
<dbReference type="Gene3D" id="2.150.10.10">
    <property type="entry name" value="Serralysin-like metalloprotease, C-terminal"/>
    <property type="match status" value="2"/>
</dbReference>
<evidence type="ECO:0000256" key="5">
    <source>
        <dbReference type="SAM" id="MobiDB-lite"/>
    </source>
</evidence>
<dbReference type="Proteomes" id="UP000730739">
    <property type="component" value="Unassembled WGS sequence"/>
</dbReference>
<dbReference type="InterPro" id="IPR011049">
    <property type="entry name" value="Serralysin-like_metalloprot_C"/>
</dbReference>
<feature type="non-terminal residue" evidence="7">
    <location>
        <position position="1"/>
    </location>
</feature>
<dbReference type="PRINTS" id="PR00313">
    <property type="entry name" value="CABNDNGRPT"/>
</dbReference>
<comment type="cofactor">
    <cofactor evidence="1">
        <name>Ca(2+)</name>
        <dbReference type="ChEBI" id="CHEBI:29108"/>
    </cofactor>
</comment>
<feature type="region of interest" description="Disordered" evidence="5">
    <location>
        <begin position="1"/>
        <end position="25"/>
    </location>
</feature>
<sequence>RFTGNGAANRLEGRNGNDTLAGGSGNDTLLGGVGNDRLDGGAGVDTAGYWDATSGVRVNLGLTTAQSVGGGRGSDTLVFIENVIGSNYADRLTGNGAANRLDGRSGNDTLVGGSGNDTLLGGFGNDTLYGGGGNDWLTGGAGADAFVFNTGLNASTNVDVIRDFSHPYDAIRLENAVFTALAAIGTLSSAFFRADSAGTAQDADDHVLYDTSNGWLLYDADGSGAGTSIHFATLTGAPGTLAFDDFLVV</sequence>
<dbReference type="InterPro" id="IPR050557">
    <property type="entry name" value="RTX_toxin/Mannuronan_C5-epim"/>
</dbReference>
<gene>
    <name evidence="7" type="ORF">J2Z31_005785</name>
</gene>
<feature type="domain" description="Peptidase M10 serralysin C-terminal" evidence="6">
    <location>
        <begin position="48"/>
        <end position="176"/>
    </location>
</feature>